<dbReference type="Proteomes" id="UP001497525">
    <property type="component" value="Unassembled WGS sequence"/>
</dbReference>
<proteinExistence type="inferred from homology"/>
<evidence type="ECO:0000313" key="9">
    <source>
        <dbReference type="Proteomes" id="UP001497525"/>
    </source>
</evidence>
<gene>
    <name evidence="8" type="ORF">CDAUBV1_LOCUS3061</name>
</gene>
<sequence>MCKSCASCVRILMIVFNIVFTIIGIVILGAGLYFYFSTFGLQGLDQYNILAYTFIGMIIIGSTSLILGILGCCGSYHYSRCLLGFYFALLLIIFALEVAIGVAGFVRREDVRKSVREMLEQGVKDRAAANPNELRWMDTIQIMFQCCGYNGQIDYGLSPPSSCCRNLQCELKDALIPYLEGCKQRMDSIMYNFFVIGIVVVVIALVELIGLIFSMTLCCAVSGRGSSAYYEAVQT</sequence>
<organism evidence="8 9">
    <name type="scientific">Calicophoron daubneyi</name>
    <name type="common">Rumen fluke</name>
    <name type="synonym">Paramphistomum daubneyi</name>
    <dbReference type="NCBI Taxonomy" id="300641"/>
    <lineage>
        <taxon>Eukaryota</taxon>
        <taxon>Metazoa</taxon>
        <taxon>Spiralia</taxon>
        <taxon>Lophotrochozoa</taxon>
        <taxon>Platyhelminthes</taxon>
        <taxon>Trematoda</taxon>
        <taxon>Digenea</taxon>
        <taxon>Plagiorchiida</taxon>
        <taxon>Pronocephalata</taxon>
        <taxon>Paramphistomoidea</taxon>
        <taxon>Paramphistomidae</taxon>
        <taxon>Calicophoron</taxon>
    </lineage>
</organism>
<feature type="disulfide bond" evidence="6">
    <location>
        <begin position="147"/>
        <end position="164"/>
    </location>
</feature>
<dbReference type="InterPro" id="IPR018499">
    <property type="entry name" value="Tetraspanin/Peripherin"/>
</dbReference>
<feature type="transmembrane region" description="Helical" evidence="7">
    <location>
        <begin position="49"/>
        <end position="78"/>
    </location>
</feature>
<dbReference type="PIRSF" id="PIRSF002419">
    <property type="entry name" value="Tetraspanin"/>
    <property type="match status" value="1"/>
</dbReference>
<feature type="transmembrane region" description="Helical" evidence="7">
    <location>
        <begin position="84"/>
        <end position="106"/>
    </location>
</feature>
<dbReference type="PANTHER" id="PTHR19282:SF534">
    <property type="entry name" value="TETRASPANIN FAMILY-RELATED"/>
    <property type="match status" value="1"/>
</dbReference>
<feature type="transmembrane region" description="Helical" evidence="7">
    <location>
        <begin position="12"/>
        <end position="37"/>
    </location>
</feature>
<dbReference type="Pfam" id="PF00335">
    <property type="entry name" value="Tetraspanin"/>
    <property type="match status" value="1"/>
</dbReference>
<name>A0AAV2T337_CALDB</name>
<evidence type="ECO:0000256" key="2">
    <source>
        <dbReference type="ARBA" id="ARBA00006840"/>
    </source>
</evidence>
<evidence type="ECO:0000256" key="1">
    <source>
        <dbReference type="ARBA" id="ARBA00004141"/>
    </source>
</evidence>
<evidence type="ECO:0000313" key="8">
    <source>
        <dbReference type="EMBL" id="CAL5130845.1"/>
    </source>
</evidence>
<dbReference type="InterPro" id="IPR008952">
    <property type="entry name" value="Tetraspanin_EC2_sf"/>
</dbReference>
<dbReference type="EMBL" id="CAXLJL010000076">
    <property type="protein sequence ID" value="CAL5130845.1"/>
    <property type="molecule type" value="Genomic_DNA"/>
</dbReference>
<comment type="caution">
    <text evidence="8">The sequence shown here is derived from an EMBL/GenBank/DDBJ whole genome shotgun (WGS) entry which is preliminary data.</text>
</comment>
<keyword evidence="6" id="KW-1015">Disulfide bond</keyword>
<keyword evidence="5 7" id="KW-0472">Membrane</keyword>
<accession>A0AAV2T337</accession>
<dbReference type="InterPro" id="IPR000301">
    <property type="entry name" value="Tetraspanin_animals"/>
</dbReference>
<keyword evidence="4 7" id="KW-1133">Transmembrane helix</keyword>
<evidence type="ECO:0000256" key="4">
    <source>
        <dbReference type="ARBA" id="ARBA00022989"/>
    </source>
</evidence>
<dbReference type="PANTHER" id="PTHR19282">
    <property type="entry name" value="TETRASPANIN"/>
    <property type="match status" value="1"/>
</dbReference>
<dbReference type="SUPFAM" id="SSF48652">
    <property type="entry name" value="Tetraspanin"/>
    <property type="match status" value="1"/>
</dbReference>
<dbReference type="Gene3D" id="1.10.1450.10">
    <property type="entry name" value="Tetraspanin"/>
    <property type="match status" value="1"/>
</dbReference>
<comment type="similarity">
    <text evidence="2 7">Belongs to the tetraspanin (TM4SF) family.</text>
</comment>
<dbReference type="CDD" id="cd03127">
    <property type="entry name" value="tetraspanin_LEL"/>
    <property type="match status" value="1"/>
</dbReference>
<dbReference type="PRINTS" id="PR00259">
    <property type="entry name" value="TMFOUR"/>
</dbReference>
<evidence type="ECO:0000256" key="6">
    <source>
        <dbReference type="PIRSR" id="PIRSR002419-1"/>
    </source>
</evidence>
<dbReference type="GO" id="GO:0005886">
    <property type="term" value="C:plasma membrane"/>
    <property type="evidence" value="ECO:0007669"/>
    <property type="project" value="TreeGrafter"/>
</dbReference>
<evidence type="ECO:0000256" key="5">
    <source>
        <dbReference type="ARBA" id="ARBA00023136"/>
    </source>
</evidence>
<comment type="subcellular location">
    <subcellularLocation>
        <location evidence="1 7">Membrane</location>
        <topology evidence="1 7">Multi-pass membrane protein</topology>
    </subcellularLocation>
</comment>
<feature type="transmembrane region" description="Helical" evidence="7">
    <location>
        <begin position="193"/>
        <end position="217"/>
    </location>
</feature>
<reference evidence="8" key="1">
    <citation type="submission" date="2024-06" db="EMBL/GenBank/DDBJ databases">
        <authorList>
            <person name="Liu X."/>
            <person name="Lenzi L."/>
            <person name="Haldenby T S."/>
            <person name="Uol C."/>
        </authorList>
    </citation>
    <scope>NUCLEOTIDE SEQUENCE</scope>
</reference>
<evidence type="ECO:0000256" key="3">
    <source>
        <dbReference type="ARBA" id="ARBA00022692"/>
    </source>
</evidence>
<keyword evidence="3 7" id="KW-0812">Transmembrane</keyword>
<dbReference type="AlphaFoldDB" id="A0AAV2T337"/>
<evidence type="ECO:0000256" key="7">
    <source>
        <dbReference type="RuleBase" id="RU361218"/>
    </source>
</evidence>
<feature type="disulfide bond" evidence="6">
    <location>
        <begin position="146"/>
        <end position="182"/>
    </location>
</feature>
<protein>
    <recommendedName>
        <fullName evidence="7">Tetraspanin</fullName>
    </recommendedName>
</protein>